<accession>A0AAN5AJB4</accession>
<evidence type="ECO:0000313" key="3">
    <source>
        <dbReference type="EMBL" id="GJM61450.1"/>
    </source>
</evidence>
<sequence>MKSILPFYFVFSLFYWLTIGKPHSVQAQIIQPSTDYKSYPAVVTKPLDHYQRKVFVQGKDSLQYRILFPDNFNPQKSYPLVLMIHGMGERGNNNASQLNNGGAFFLDSAFRKAHPAIVVFPQCPLGTRWDSKVMPGTAEEQYGNAKTQWYWQYQKAANKDLQLLMDFVADFTKRSGYIDQSRCYVGGISMGAMTAFELAYRMPDTFAAGYFMSGGGNPADIAEKLPHMAFRLMHGDADNVVDYSYSLRMYEALKAAGISVKLDTYPGLGHGPWNDTMFQEPGLMDWLFEYKK</sequence>
<dbReference type="Gene3D" id="3.40.50.1820">
    <property type="entry name" value="alpha/beta hydrolase"/>
    <property type="match status" value="1"/>
</dbReference>
<evidence type="ECO:0000259" key="2">
    <source>
        <dbReference type="Pfam" id="PF02230"/>
    </source>
</evidence>
<dbReference type="GO" id="GO:0016787">
    <property type="term" value="F:hydrolase activity"/>
    <property type="evidence" value="ECO:0007669"/>
    <property type="project" value="InterPro"/>
</dbReference>
<evidence type="ECO:0000256" key="1">
    <source>
        <dbReference type="ARBA" id="ARBA00022729"/>
    </source>
</evidence>
<proteinExistence type="predicted"/>
<dbReference type="AlphaFoldDB" id="A0AAN5AJB4"/>
<name>A0AAN5AJB4_9BACT</name>
<dbReference type="RefSeq" id="WP_338236993.1">
    <property type="nucleotide sequence ID" value="NZ_BQKE01000001.1"/>
</dbReference>
<keyword evidence="4" id="KW-1185">Reference proteome</keyword>
<protein>
    <submittedName>
        <fullName evidence="3">Phospholipase</fullName>
    </submittedName>
</protein>
<dbReference type="PANTHER" id="PTHR43037">
    <property type="entry name" value="UNNAMED PRODUCT-RELATED"/>
    <property type="match status" value="1"/>
</dbReference>
<dbReference type="Proteomes" id="UP001310022">
    <property type="component" value="Unassembled WGS sequence"/>
</dbReference>
<dbReference type="Pfam" id="PF02230">
    <property type="entry name" value="Abhydrolase_2"/>
    <property type="match status" value="1"/>
</dbReference>
<gene>
    <name evidence="3" type="ORF">PEDI_20020</name>
</gene>
<comment type="caution">
    <text evidence="3">The sequence shown here is derived from an EMBL/GenBank/DDBJ whole genome shotgun (WGS) entry which is preliminary data.</text>
</comment>
<dbReference type="InterPro" id="IPR029058">
    <property type="entry name" value="AB_hydrolase_fold"/>
</dbReference>
<evidence type="ECO:0000313" key="4">
    <source>
        <dbReference type="Proteomes" id="UP001310022"/>
    </source>
</evidence>
<dbReference type="PANTHER" id="PTHR43037:SF1">
    <property type="entry name" value="BLL1128 PROTEIN"/>
    <property type="match status" value="1"/>
</dbReference>
<feature type="domain" description="Phospholipase/carboxylesterase/thioesterase" evidence="2">
    <location>
        <begin position="77"/>
        <end position="277"/>
    </location>
</feature>
<dbReference type="EMBL" id="BQKE01000001">
    <property type="protein sequence ID" value="GJM61450.1"/>
    <property type="molecule type" value="Genomic_DNA"/>
</dbReference>
<reference evidence="3 4" key="1">
    <citation type="submission" date="2021-12" db="EMBL/GenBank/DDBJ databases">
        <title>Genome sequencing of bacteria with rrn-lacking chromosome and rrn-plasmid.</title>
        <authorList>
            <person name="Anda M."/>
            <person name="Iwasaki W."/>
        </authorList>
    </citation>
    <scope>NUCLEOTIDE SEQUENCE [LARGE SCALE GENOMIC DNA]</scope>
    <source>
        <strain evidence="3 4">NBRC 15940</strain>
    </source>
</reference>
<dbReference type="InterPro" id="IPR003140">
    <property type="entry name" value="PLipase/COase/thioEstase"/>
</dbReference>
<dbReference type="InterPro" id="IPR050955">
    <property type="entry name" value="Plant_Biomass_Hydrol_Est"/>
</dbReference>
<keyword evidence="1" id="KW-0732">Signal</keyword>
<organism evidence="3 4">
    <name type="scientific">Persicobacter diffluens</name>
    <dbReference type="NCBI Taxonomy" id="981"/>
    <lineage>
        <taxon>Bacteria</taxon>
        <taxon>Pseudomonadati</taxon>
        <taxon>Bacteroidota</taxon>
        <taxon>Cytophagia</taxon>
        <taxon>Cytophagales</taxon>
        <taxon>Persicobacteraceae</taxon>
        <taxon>Persicobacter</taxon>
    </lineage>
</organism>
<dbReference type="SUPFAM" id="SSF53474">
    <property type="entry name" value="alpha/beta-Hydrolases"/>
    <property type="match status" value="1"/>
</dbReference>